<organism evidence="2 3">
    <name type="scientific">Parafrankia colletiae</name>
    <dbReference type="NCBI Taxonomy" id="573497"/>
    <lineage>
        <taxon>Bacteria</taxon>
        <taxon>Bacillati</taxon>
        <taxon>Actinomycetota</taxon>
        <taxon>Actinomycetes</taxon>
        <taxon>Frankiales</taxon>
        <taxon>Frankiaceae</taxon>
        <taxon>Parafrankia</taxon>
    </lineage>
</organism>
<accession>A0A1S1Q9W7</accession>
<sequence length="167" mass="17768">MSAAAATVLLYLADVRAVTDGADPVSGIMWTWTASGPVDADAGRVTPPPTSGSRDDHAGTRTGQGLTAADTTVISQTVAEYGGLSVQELCDVASETQPVRDRTADHELDLQVLRPTPDIGRALAPLRRFLREPTGDVPGPPNEDAVREELDELRPARERANRLLDDS</sequence>
<reference evidence="3" key="1">
    <citation type="submission" date="2016-07" db="EMBL/GenBank/DDBJ databases">
        <title>Sequence Frankia sp. strain CcI1.17.</title>
        <authorList>
            <person name="Ghodhbane-Gtari F."/>
            <person name="Swanson E."/>
            <person name="Gueddou A."/>
            <person name="Morris K."/>
            <person name="Hezbri K."/>
            <person name="Ktari A."/>
            <person name="Nouioui I."/>
            <person name="Abebe-Akele F."/>
            <person name="Simpson S."/>
            <person name="Thomas K."/>
            <person name="Gtari M."/>
            <person name="Tisa L.S."/>
            <person name="Hurst S."/>
        </authorList>
    </citation>
    <scope>NUCLEOTIDE SEQUENCE [LARGE SCALE GENOMIC DNA]</scope>
    <source>
        <strain evidence="3">Cc1.17</strain>
    </source>
</reference>
<feature type="compositionally biased region" description="Basic and acidic residues" evidence="1">
    <location>
        <begin position="144"/>
        <end position="167"/>
    </location>
</feature>
<feature type="region of interest" description="Disordered" evidence="1">
    <location>
        <begin position="130"/>
        <end position="167"/>
    </location>
</feature>
<dbReference type="RefSeq" id="WP_071088342.1">
    <property type="nucleotide sequence ID" value="NZ_MBLM01000143.1"/>
</dbReference>
<dbReference type="OrthoDB" id="3423739at2"/>
<name>A0A1S1Q9W7_9ACTN</name>
<feature type="region of interest" description="Disordered" evidence="1">
    <location>
        <begin position="37"/>
        <end position="68"/>
    </location>
</feature>
<comment type="caution">
    <text evidence="2">The sequence shown here is derived from an EMBL/GenBank/DDBJ whole genome shotgun (WGS) entry which is preliminary data.</text>
</comment>
<evidence type="ECO:0000256" key="1">
    <source>
        <dbReference type="SAM" id="MobiDB-lite"/>
    </source>
</evidence>
<evidence type="ECO:0000313" key="3">
    <source>
        <dbReference type="Proteomes" id="UP000179627"/>
    </source>
</evidence>
<gene>
    <name evidence="2" type="ORF">CC117_25885</name>
</gene>
<dbReference type="EMBL" id="MBLM01000143">
    <property type="protein sequence ID" value="OHV31643.1"/>
    <property type="molecule type" value="Genomic_DNA"/>
</dbReference>
<keyword evidence="3" id="KW-1185">Reference proteome</keyword>
<proteinExistence type="predicted"/>
<dbReference type="Proteomes" id="UP000179627">
    <property type="component" value="Unassembled WGS sequence"/>
</dbReference>
<protein>
    <submittedName>
        <fullName evidence="2">Uncharacterized protein</fullName>
    </submittedName>
</protein>
<dbReference type="AlphaFoldDB" id="A0A1S1Q9W7"/>
<evidence type="ECO:0000313" key="2">
    <source>
        <dbReference type="EMBL" id="OHV31643.1"/>
    </source>
</evidence>